<dbReference type="EMBL" id="JBDYKN010000013">
    <property type="protein sequence ID" value="MEP7730555.1"/>
    <property type="molecule type" value="Genomic_DNA"/>
</dbReference>
<dbReference type="RefSeq" id="WP_348577413.1">
    <property type="nucleotide sequence ID" value="NZ_JBDYKN010000013.1"/>
</dbReference>
<dbReference type="PANTHER" id="PTHR33594">
    <property type="entry name" value="SUPERFAMILY HYDROLASE, PUTATIVE (AFU_ORTHOLOGUE AFUA_1G03035)-RELATED"/>
    <property type="match status" value="1"/>
</dbReference>
<reference evidence="2 3" key="1">
    <citation type="submission" date="2024-05" db="EMBL/GenBank/DDBJ databases">
        <authorList>
            <person name="Busch G.E."/>
            <person name="Sharma I."/>
        </authorList>
    </citation>
    <scope>NUCLEOTIDE SEQUENCE [LARGE SCALE GENOMIC DNA]</scope>
    <source>
        <strain evidence="2 3">23GB23</strain>
    </source>
</reference>
<dbReference type="InterPro" id="IPR003607">
    <property type="entry name" value="HD/PDEase_dom"/>
</dbReference>
<feature type="domain" description="HD" evidence="1">
    <location>
        <begin position="29"/>
        <end position="133"/>
    </location>
</feature>
<accession>A0ABV0L2F5</accession>
<comment type="caution">
    <text evidence="2">The sequence shown here is derived from an EMBL/GenBank/DDBJ whole genome shotgun (WGS) entry which is preliminary data.</text>
</comment>
<dbReference type="CDD" id="cd00077">
    <property type="entry name" value="HDc"/>
    <property type="match status" value="1"/>
</dbReference>
<dbReference type="SUPFAM" id="SSF109604">
    <property type="entry name" value="HD-domain/PDEase-like"/>
    <property type="match status" value="1"/>
</dbReference>
<sequence>MMLSALESEFENHCRTFLEAQGAADVAHDVSHIYRVVKVAQQLALDEGADMSVVMPAAWLHDCVSLPKNHPDRHLASTLAADKAIGFLHSIKYPADYFPPIHHAIRAHSFSANVPLESLEAKIVQDADRLDALGAIGIARCMQVSGTLNRALYSLDDPFCEDREPDDAQYSIDHFYNKLFRIADSLNTVSAQAVGKRREFFMRAFLAQLALEI</sequence>
<organism evidence="2 3">
    <name type="scientific">Marinomonas primoryensis</name>
    <dbReference type="NCBI Taxonomy" id="178399"/>
    <lineage>
        <taxon>Bacteria</taxon>
        <taxon>Pseudomonadati</taxon>
        <taxon>Pseudomonadota</taxon>
        <taxon>Gammaproteobacteria</taxon>
        <taxon>Oceanospirillales</taxon>
        <taxon>Oceanospirillaceae</taxon>
        <taxon>Marinomonas</taxon>
    </lineage>
</organism>
<evidence type="ECO:0000313" key="3">
    <source>
        <dbReference type="Proteomes" id="UP001471651"/>
    </source>
</evidence>
<name>A0ABV0L2F5_9GAMM</name>
<dbReference type="PROSITE" id="PS51831">
    <property type="entry name" value="HD"/>
    <property type="match status" value="1"/>
</dbReference>
<proteinExistence type="predicted"/>
<dbReference type="Pfam" id="PF01966">
    <property type="entry name" value="HD"/>
    <property type="match status" value="1"/>
</dbReference>
<protein>
    <submittedName>
        <fullName evidence="2">HD domain-containing protein</fullName>
    </submittedName>
</protein>
<dbReference type="PANTHER" id="PTHR33594:SF1">
    <property type="entry name" value="HD_PDEASE DOMAIN-CONTAINING PROTEIN"/>
    <property type="match status" value="1"/>
</dbReference>
<dbReference type="SMART" id="SM00471">
    <property type="entry name" value="HDc"/>
    <property type="match status" value="1"/>
</dbReference>
<keyword evidence="3" id="KW-1185">Reference proteome</keyword>
<dbReference type="Gene3D" id="1.10.3210.50">
    <property type="match status" value="1"/>
</dbReference>
<evidence type="ECO:0000259" key="1">
    <source>
        <dbReference type="PROSITE" id="PS51831"/>
    </source>
</evidence>
<gene>
    <name evidence="2" type="ORF">ABKW32_13920</name>
</gene>
<dbReference type="Proteomes" id="UP001471651">
    <property type="component" value="Unassembled WGS sequence"/>
</dbReference>
<evidence type="ECO:0000313" key="2">
    <source>
        <dbReference type="EMBL" id="MEP7730555.1"/>
    </source>
</evidence>
<dbReference type="InterPro" id="IPR006674">
    <property type="entry name" value="HD_domain"/>
</dbReference>